<dbReference type="PANTHER" id="PTHR11524:SF61">
    <property type="entry name" value="60S RIBOSOMAL PROTEIN L7-2"/>
    <property type="match status" value="1"/>
</dbReference>
<dbReference type="InParanoid" id="A0A1D6P0Y9"/>
<dbReference type="InterPro" id="IPR012988">
    <property type="entry name" value="Ribosomal_uL30_N_euk"/>
</dbReference>
<keyword evidence="2" id="KW-0687">Ribonucleoprotein</keyword>
<dbReference type="STRING" id="4577.A0A1D6P0Y9"/>
<dbReference type="InterPro" id="IPR039699">
    <property type="entry name" value="Ribosomal_uL30"/>
</dbReference>
<protein>
    <submittedName>
        <fullName evidence="2">60S ribosomal protein L7-1</fullName>
    </submittedName>
</protein>
<feature type="domain" description="Large ribosomal subunit protein uL30 N-terminal eukaryotes" evidence="1">
    <location>
        <begin position="223"/>
        <end position="271"/>
    </location>
</feature>
<dbReference type="EMBL" id="CM000785">
    <property type="protein sequence ID" value="AQL03746.1"/>
    <property type="molecule type" value="Genomic_DNA"/>
</dbReference>
<accession>A0A1D6P0Y9</accession>
<sequence length="272" mass="30101">MVPPPSRSHARPKHHPAPAAIPAHHLRCEESCSAMERDCLRCALIPSRHHRPRLGSRSFAHNVHGRRSRIPVLGQALNGRRSRNPPLLRPGTLYDRRLSPACPPARQSPSSPCPAPLAMTPSPAIPRSSRPMACRSTPTSSSICLYWSVYYAEGIGTGSGSQEWKANLSWVLAALAPRRSSSSASHDIAALVVYFAFGSVAEELRVGWPVAMQMSSEASKVAVPESVLRKRKREEQWATEKKEKALVEKKKSIESRKLIFTRAKQYAEEYDA</sequence>
<organism evidence="2">
    <name type="scientific">Zea mays</name>
    <name type="common">Maize</name>
    <dbReference type="NCBI Taxonomy" id="4577"/>
    <lineage>
        <taxon>Eukaryota</taxon>
        <taxon>Viridiplantae</taxon>
        <taxon>Streptophyta</taxon>
        <taxon>Embryophyta</taxon>
        <taxon>Tracheophyta</taxon>
        <taxon>Spermatophyta</taxon>
        <taxon>Magnoliopsida</taxon>
        <taxon>Liliopsida</taxon>
        <taxon>Poales</taxon>
        <taxon>Poaceae</taxon>
        <taxon>PACMAD clade</taxon>
        <taxon>Panicoideae</taxon>
        <taxon>Andropogonodae</taxon>
        <taxon>Andropogoneae</taxon>
        <taxon>Tripsacinae</taxon>
        <taxon>Zea</taxon>
    </lineage>
</organism>
<dbReference type="SMR" id="A0A1D6P0Y9"/>
<name>A0A1D6P0Y9_MAIZE</name>
<dbReference type="AlphaFoldDB" id="A0A1D6P0Y9"/>
<keyword evidence="2" id="KW-0689">Ribosomal protein</keyword>
<evidence type="ECO:0000313" key="2">
    <source>
        <dbReference type="EMBL" id="AQL03746.1"/>
    </source>
</evidence>
<proteinExistence type="predicted"/>
<dbReference type="PANTHER" id="PTHR11524">
    <property type="entry name" value="60S RIBOSOMAL PROTEIN L7"/>
    <property type="match status" value="1"/>
</dbReference>
<evidence type="ECO:0000259" key="1">
    <source>
        <dbReference type="Pfam" id="PF08079"/>
    </source>
</evidence>
<gene>
    <name evidence="2" type="ORF">ZEAMMB73_Zm00001d046129</name>
</gene>
<dbReference type="Pfam" id="PF08079">
    <property type="entry name" value="Ribosomal_L30_N"/>
    <property type="match status" value="1"/>
</dbReference>
<dbReference type="GO" id="GO:0005840">
    <property type="term" value="C:ribosome"/>
    <property type="evidence" value="ECO:0007669"/>
    <property type="project" value="UniProtKB-KW"/>
</dbReference>
<reference evidence="2" key="1">
    <citation type="submission" date="2015-12" db="EMBL/GenBank/DDBJ databases">
        <title>Update maize B73 reference genome by single molecule sequencing technologies.</title>
        <authorList>
            <consortium name="Maize Genome Sequencing Project"/>
            <person name="Ware D."/>
        </authorList>
    </citation>
    <scope>NUCLEOTIDE SEQUENCE</scope>
    <source>
        <tissue evidence="2">Seedling</tissue>
    </source>
</reference>